<gene>
    <name evidence="1" type="ORF">J21TS7_52270</name>
</gene>
<name>A0ABQ4LK67_9BACL</name>
<dbReference type="EMBL" id="BORU01000003">
    <property type="protein sequence ID" value="GIO56909.1"/>
    <property type="molecule type" value="Genomic_DNA"/>
</dbReference>
<comment type="caution">
    <text evidence="1">The sequence shown here is derived from an EMBL/GenBank/DDBJ whole genome shotgun (WGS) entry which is preliminary data.</text>
</comment>
<proteinExistence type="predicted"/>
<sequence length="1517" mass="177282">MPYELGGRADKSGNRFEIRWVIYKILEILDEKLDYIILEALGDDERGVDIWIGKESSREGQQCKGRNSSKEYWDFGTANARGIFSNWKFHLDRDELNTVALVSPLSFTLLEDLINRAKTSSDNPDDFYHNQILNASKEFIDFFRNFCKSMNINPEVDTELSKCISYLRRMFYRQFPDTELKEIILAKISYLLVGKEEDIYETLVAWIVDGDILGKPINQSVLYKLLSEKGIKLKSLASDNRILPRLEELNLEYSSVFIPLNYELINREEFSICRKTIDTGGSLIIHGKAGRGKSGCTEDIINYCKEKTIPYLAVKLDKRIPSGTADKWGRDLGLPASIVHCIHSISKFEKAVIILDQLDALRWTQAHSRDALLVCTQIINQVERLNSEREFKISVVFVSRTYDLENDNNIKLLFKSDNNRSGIQWEKIQIRELNDETVRVIIGTRYERLTGKLKEILRIPSNLYIWNQLETSKEYNECSTANHLVSEWWGQLARKCFEFGLNEGDIIETKEKIISCFDELGRICVPLNILSVNRSCLDFLSSNGFLVIQDNRVSFAHQSILDCFFAEKMLKKYFERGAIIEVIGNKERQTPGKRYQVQMLLQNLVEFDSEDFINAGQKILDSDKIRYSIKFVFFEILNQLEVLDEHIQNYVVGNCEKEPYGTHIINNVVYSRPQYIRLLRDFGVLDKWFKIPDRKDIVFNLMISMAPKFDSIDVAFIERYAFQSQEDDNKFARCFLHDINQDTDAMFELRMKFYHKYPQMADSYLDFRAMLRNCEMRTIRVFAFLLDNKLKRNSKSIYRYEEEFLQEDSEIFIKNGMEVVNLLLPYIPTKNDEMLPFSEWSGRYFHKRGLERTCVQIIKKANAALIARDPTIFWERYKEYMGTGNELFNEIILDSMHKLPTLHSDLVVEYLCTDFNGNLFEKTSGNGDELLLAKQVLAKHSEYCNQNAFNLLEKTVINYVSPKAKDLYRQRIDINKEKRGYTVYWSFWGDLQKEILEILPYNRLSDEAKELLCILKRKFFEEPTLYKYSDGHSGWVSSAIAGKNLSNKKWIDILTNNKLRNKTLSRWKEIPGGFVESSIEEFSSSFRDAASKEPARMIKLALSHNNILNAYIDSLFSGVVYSENLSHVPMELLEAMILRYLYDYTSHRAGYICSLIEKRKEKEWSLEVLDIIKDIAINHKNPEIGKPNVTSSEDENMHSYNLLQSNAINCVRGKAAQAIGHLLWNGDTYFFEQFKDTIEKLVLDENPAVRLASLFALWPSYNIDKDWTSERIIYLYEQDYRLAGFHDSKNLFFLLYPRYRQRILGIIKKCYESEDEDLIKMGAYCLSEMFILKSEFIEEMNNVNSMSQRQAEAVLKMAILYFNKPQYNELVKNIIRQFKTSTLDLEIPISRLFYDNHIDIERDKDFLIEIMSSDLSRRTLHAFVHYLEEESKSVIDYKDIILSIGYHLTKTEIGKYEGAWGIQDEISKLVIGLYDEVSGSTKHELRKIANECLDIWDLMFEKQIGPVRRLSQEMMER</sequence>
<protein>
    <recommendedName>
        <fullName evidence="3">ATPase AAA-type core domain-containing protein</fullName>
    </recommendedName>
</protein>
<accession>A0ABQ4LK67</accession>
<dbReference type="InterPro" id="IPR016024">
    <property type="entry name" value="ARM-type_fold"/>
</dbReference>
<organism evidence="1 2">
    <name type="scientific">Paenibacillus cineris</name>
    <dbReference type="NCBI Taxonomy" id="237530"/>
    <lineage>
        <taxon>Bacteria</taxon>
        <taxon>Bacillati</taxon>
        <taxon>Bacillota</taxon>
        <taxon>Bacilli</taxon>
        <taxon>Bacillales</taxon>
        <taxon>Paenibacillaceae</taxon>
        <taxon>Paenibacillus</taxon>
    </lineage>
</organism>
<evidence type="ECO:0000313" key="2">
    <source>
        <dbReference type="Proteomes" id="UP000676601"/>
    </source>
</evidence>
<evidence type="ECO:0008006" key="3">
    <source>
        <dbReference type="Google" id="ProtNLM"/>
    </source>
</evidence>
<reference evidence="1 2" key="1">
    <citation type="submission" date="2021-03" db="EMBL/GenBank/DDBJ databases">
        <title>Antimicrobial resistance genes in bacteria isolated from Japanese honey, and their potential for conferring macrolide and lincosamide resistance in the American foulbrood pathogen Paenibacillus larvae.</title>
        <authorList>
            <person name="Okamoto M."/>
            <person name="Kumagai M."/>
            <person name="Kanamori H."/>
            <person name="Takamatsu D."/>
        </authorList>
    </citation>
    <scope>NUCLEOTIDE SEQUENCE [LARGE SCALE GENOMIC DNA]</scope>
    <source>
        <strain evidence="1 2">J21TS7</strain>
    </source>
</reference>
<keyword evidence="2" id="KW-1185">Reference proteome</keyword>
<dbReference type="InterPro" id="IPR027417">
    <property type="entry name" value="P-loop_NTPase"/>
</dbReference>
<dbReference type="SUPFAM" id="SSF48371">
    <property type="entry name" value="ARM repeat"/>
    <property type="match status" value="1"/>
</dbReference>
<evidence type="ECO:0000313" key="1">
    <source>
        <dbReference type="EMBL" id="GIO56909.1"/>
    </source>
</evidence>
<dbReference type="RefSeq" id="WP_212985407.1">
    <property type="nucleotide sequence ID" value="NZ_BORU01000003.1"/>
</dbReference>
<dbReference type="Proteomes" id="UP000676601">
    <property type="component" value="Unassembled WGS sequence"/>
</dbReference>
<dbReference type="SUPFAM" id="SSF52540">
    <property type="entry name" value="P-loop containing nucleoside triphosphate hydrolases"/>
    <property type="match status" value="1"/>
</dbReference>